<gene>
    <name evidence="1" type="ORF">I79_026111</name>
</gene>
<protein>
    <submittedName>
        <fullName evidence="1">Uncharacterized protein</fullName>
    </submittedName>
</protein>
<dbReference type="InParanoid" id="G3IQ23"/>
<dbReference type="EMBL" id="JH022894">
    <property type="protein sequence ID" value="EGV91249.1"/>
    <property type="molecule type" value="Genomic_DNA"/>
</dbReference>
<sequence>MPGFQHFLYGVLLGAHYSTKISGAKFAFILLSENIQYSNFLLAGSKAMGPGSC</sequence>
<reference evidence="2" key="1">
    <citation type="journal article" date="2011" name="Nat. Biotechnol.">
        <title>The genomic sequence of the Chinese hamster ovary (CHO)-K1 cell line.</title>
        <authorList>
            <person name="Xu X."/>
            <person name="Nagarajan H."/>
            <person name="Lewis N.E."/>
            <person name="Pan S."/>
            <person name="Cai Z."/>
            <person name="Liu X."/>
            <person name="Chen W."/>
            <person name="Xie M."/>
            <person name="Wang W."/>
            <person name="Hammond S."/>
            <person name="Andersen M.R."/>
            <person name="Neff N."/>
            <person name="Passarelli B."/>
            <person name="Koh W."/>
            <person name="Fan H.C."/>
            <person name="Wang J."/>
            <person name="Gui Y."/>
            <person name="Lee K.H."/>
            <person name="Betenbaugh M.J."/>
            <person name="Quake S.R."/>
            <person name="Famili I."/>
            <person name="Palsson B.O."/>
            <person name="Wang J."/>
        </authorList>
    </citation>
    <scope>NUCLEOTIDE SEQUENCE [LARGE SCALE GENOMIC DNA]</scope>
    <source>
        <strain evidence="2">CHO K1 cell line</strain>
    </source>
</reference>
<dbReference type="AlphaFoldDB" id="G3IQ23"/>
<dbReference type="Proteomes" id="UP000001075">
    <property type="component" value="Unassembled WGS sequence"/>
</dbReference>
<organism evidence="1 2">
    <name type="scientific">Cricetulus griseus</name>
    <name type="common">Chinese hamster</name>
    <name type="synonym">Cricetulus barabensis griseus</name>
    <dbReference type="NCBI Taxonomy" id="10029"/>
    <lineage>
        <taxon>Eukaryota</taxon>
        <taxon>Metazoa</taxon>
        <taxon>Chordata</taxon>
        <taxon>Craniata</taxon>
        <taxon>Vertebrata</taxon>
        <taxon>Euteleostomi</taxon>
        <taxon>Mammalia</taxon>
        <taxon>Eutheria</taxon>
        <taxon>Euarchontoglires</taxon>
        <taxon>Glires</taxon>
        <taxon>Rodentia</taxon>
        <taxon>Myomorpha</taxon>
        <taxon>Muroidea</taxon>
        <taxon>Cricetidae</taxon>
        <taxon>Cricetinae</taxon>
        <taxon>Cricetulus</taxon>
    </lineage>
</organism>
<evidence type="ECO:0000313" key="1">
    <source>
        <dbReference type="EMBL" id="EGV91249.1"/>
    </source>
</evidence>
<evidence type="ECO:0000313" key="2">
    <source>
        <dbReference type="Proteomes" id="UP000001075"/>
    </source>
</evidence>
<proteinExistence type="predicted"/>
<name>G3IQ23_CRIGR</name>
<accession>G3IQ23</accession>